<evidence type="ECO:0000259" key="1">
    <source>
        <dbReference type="Pfam" id="PF00497"/>
    </source>
</evidence>
<accession>A0ABX3C8A5</accession>
<dbReference type="PANTHER" id="PTHR38834:SF3">
    <property type="entry name" value="SOLUTE-BINDING PROTEIN FAMILY 3_N-TERMINAL DOMAIN-CONTAINING PROTEIN"/>
    <property type="match status" value="1"/>
</dbReference>
<name>A0ABX3C8A5_9NEIS</name>
<sequence>MTLQRNGVADGMAVEVVREIQAHIHDNSQIEVVPWARGYKELLTNPGVMLFTVGRNDAREKQMSLLGPIAVSQTVLLARKGEAAKLLALGAGIYQRPVGAYRGSIFADAASAAGFVEVDLAPTPQVTAQKLLLGRYDMWVEGGFVVSSVLKDIHQPADAVEVVRVLESLELYLAFSRGTGADEVRHWQDGFAAIKKDGTFKRIYNKWLPRDAAPMDLRLIGVPPGPAR</sequence>
<dbReference type="Proteomes" id="UP000180280">
    <property type="component" value="Unassembled WGS sequence"/>
</dbReference>
<feature type="domain" description="Solute-binding protein family 3/N-terminal" evidence="1">
    <location>
        <begin position="4"/>
        <end position="208"/>
    </location>
</feature>
<dbReference type="Gene3D" id="3.40.190.10">
    <property type="entry name" value="Periplasmic binding protein-like II"/>
    <property type="match status" value="2"/>
</dbReference>
<organism evidence="2 3">
    <name type="scientific">Chromobacterium sphagni</name>
    <dbReference type="NCBI Taxonomy" id="1903179"/>
    <lineage>
        <taxon>Bacteria</taxon>
        <taxon>Pseudomonadati</taxon>
        <taxon>Pseudomonadota</taxon>
        <taxon>Betaproteobacteria</taxon>
        <taxon>Neisseriales</taxon>
        <taxon>Chromobacteriaceae</taxon>
        <taxon>Chromobacterium</taxon>
    </lineage>
</organism>
<evidence type="ECO:0000313" key="3">
    <source>
        <dbReference type="Proteomes" id="UP000180280"/>
    </source>
</evidence>
<dbReference type="PANTHER" id="PTHR38834">
    <property type="entry name" value="PERIPLASMIC SUBSTRATE BINDING PROTEIN FAMILY 3"/>
    <property type="match status" value="1"/>
</dbReference>
<gene>
    <name evidence="2" type="ORF">BI344_20970</name>
</gene>
<proteinExistence type="predicted"/>
<protein>
    <recommendedName>
        <fullName evidence="1">Solute-binding protein family 3/N-terminal domain-containing protein</fullName>
    </recommendedName>
</protein>
<reference evidence="2 3" key="1">
    <citation type="submission" date="2016-09" db="EMBL/GenBank/DDBJ databases">
        <title>Chromobacterium muskegensis sp. nov., an insecticidal bacterium isolated from Sphagnum bogs.</title>
        <authorList>
            <person name="Sparks M.E."/>
            <person name="Blackburn M.B."/>
            <person name="Gundersen-Rindal D.E."/>
            <person name="Mitchell A."/>
            <person name="Farrar R."/>
            <person name="Kuhar D."/>
        </authorList>
    </citation>
    <scope>NUCLEOTIDE SEQUENCE [LARGE SCALE GENOMIC DNA]</scope>
    <source>
        <strain evidence="2 3">14B-1</strain>
    </source>
</reference>
<comment type="caution">
    <text evidence="2">The sequence shown here is derived from an EMBL/GenBank/DDBJ whole genome shotgun (WGS) entry which is preliminary data.</text>
</comment>
<evidence type="ECO:0000313" key="2">
    <source>
        <dbReference type="EMBL" id="OHX17249.1"/>
    </source>
</evidence>
<dbReference type="Pfam" id="PF00497">
    <property type="entry name" value="SBP_bac_3"/>
    <property type="match status" value="1"/>
</dbReference>
<keyword evidence="3" id="KW-1185">Reference proteome</keyword>
<dbReference type="InterPro" id="IPR001638">
    <property type="entry name" value="Solute-binding_3/MltF_N"/>
</dbReference>
<dbReference type="EMBL" id="MKCT01000069">
    <property type="protein sequence ID" value="OHX17249.1"/>
    <property type="molecule type" value="Genomic_DNA"/>
</dbReference>
<dbReference type="SUPFAM" id="SSF53850">
    <property type="entry name" value="Periplasmic binding protein-like II"/>
    <property type="match status" value="1"/>
</dbReference>